<evidence type="ECO:0000313" key="4">
    <source>
        <dbReference type="Proteomes" id="UP000013111"/>
    </source>
</evidence>
<comment type="caution">
    <text evidence="3">The sequence shown here is derived from an EMBL/GenBank/DDBJ whole genome shotgun (WGS) entry which is preliminary data.</text>
</comment>
<dbReference type="RefSeq" id="WP_004159698.1">
    <property type="nucleotide sequence ID" value="NZ_BAYW01000010.1"/>
</dbReference>
<dbReference type="AlphaFoldDB" id="A0A831EKW5"/>
<organism evidence="3 4">
    <name type="scientific">Erwinia amylovora NBRC 12687 = CFBP 1232</name>
    <dbReference type="NCBI Taxonomy" id="1219359"/>
    <lineage>
        <taxon>Bacteria</taxon>
        <taxon>Pseudomonadati</taxon>
        <taxon>Pseudomonadota</taxon>
        <taxon>Gammaproteobacteria</taxon>
        <taxon>Enterobacterales</taxon>
        <taxon>Erwiniaceae</taxon>
        <taxon>Erwinia</taxon>
    </lineage>
</organism>
<reference evidence="3 4" key="2">
    <citation type="submission" date="2013-04" db="EMBL/GenBank/DDBJ databases">
        <title>Comparative genomics of 12 strains of Erwinia amylovora identifies a pan-genome with a large conserved core and provides insights into host specificity.</title>
        <authorList>
            <person name="Mann R.A."/>
            <person name="Smits T.H.M."/>
            <person name="Buehlmann A."/>
            <person name="Blom J."/>
            <person name="Goesmann A."/>
            <person name="Frey J.E."/>
            <person name="Plummer K.M."/>
            <person name="Beer S.V."/>
            <person name="Luck J."/>
            <person name="Duffy B."/>
            <person name="Rodoni B."/>
        </authorList>
    </citation>
    <scope>NUCLEOTIDE SEQUENCE [LARGE SCALE GENOMIC DNA]</scope>
    <source>
        <strain evidence="4">CFBP 1232</strain>
    </source>
</reference>
<keyword evidence="1" id="KW-0175">Coiled coil</keyword>
<dbReference type="Proteomes" id="UP000013111">
    <property type="component" value="Unassembled WGS sequence"/>
</dbReference>
<sequence>MSDKPLNFWQRRQPRERWLLVLCLISAIAAGLYIAREQAIAWQQRAANHLQQRQLESQQIQQLENRMQAVLARQPEKNPGLEQLNKLLPPGLVLSQPSPDIWVAARGAVSLGPLLSALVKLEQRYALQPSRLLMEQKGPQLHLVHMELNRDR</sequence>
<feature type="transmembrane region" description="Helical" evidence="2">
    <location>
        <begin position="18"/>
        <end position="35"/>
    </location>
</feature>
<proteinExistence type="predicted"/>
<protein>
    <submittedName>
        <fullName evidence="3">Putative type II secretion system protein outM</fullName>
    </submittedName>
</protein>
<accession>A0A831EKW5</accession>
<reference evidence="3 4" key="1">
    <citation type="submission" date="2012-11" db="EMBL/GenBank/DDBJ databases">
        <authorList>
            <person name="Linke B."/>
        </authorList>
    </citation>
    <scope>NUCLEOTIDE SEQUENCE [LARGE SCALE GENOMIC DNA]</scope>
    <source>
        <strain evidence="4">CFBP 1232</strain>
    </source>
</reference>
<keyword evidence="2" id="KW-1133">Transmembrane helix</keyword>
<evidence type="ECO:0000313" key="3">
    <source>
        <dbReference type="EMBL" id="CCO94889.1"/>
    </source>
</evidence>
<dbReference type="GeneID" id="97607040"/>
<evidence type="ECO:0000256" key="2">
    <source>
        <dbReference type="SAM" id="Phobius"/>
    </source>
</evidence>
<dbReference type="EMBL" id="CAPB01000035">
    <property type="protein sequence ID" value="CCO94889.1"/>
    <property type="molecule type" value="Genomic_DNA"/>
</dbReference>
<name>A0A831EKW5_ERWAM</name>
<keyword evidence="2" id="KW-0472">Membrane</keyword>
<keyword evidence="2" id="KW-0812">Transmembrane</keyword>
<gene>
    <name evidence="3" type="primary">outM</name>
    <name evidence="3" type="ORF">BN437_2979</name>
</gene>
<evidence type="ECO:0000256" key="1">
    <source>
        <dbReference type="SAM" id="Coils"/>
    </source>
</evidence>
<feature type="coiled-coil region" evidence="1">
    <location>
        <begin position="46"/>
        <end position="73"/>
    </location>
</feature>